<organism evidence="2">
    <name type="scientific">Nucleocytoviricota sp</name>
    <dbReference type="NCBI Taxonomy" id="2809609"/>
    <lineage>
        <taxon>Viruses</taxon>
        <taxon>Varidnaviria</taxon>
        <taxon>Bamfordvirae</taxon>
        <taxon>Nucleocytoviricota</taxon>
    </lineage>
</organism>
<dbReference type="EMBL" id="OP765584">
    <property type="protein sequence ID" value="UZT29056.1"/>
    <property type="molecule type" value="Genomic_DNA"/>
</dbReference>
<dbReference type="GO" id="GO:0016787">
    <property type="term" value="F:hydrolase activity"/>
    <property type="evidence" value="ECO:0007669"/>
    <property type="project" value="UniProtKB-KW"/>
</dbReference>
<name>A0A9E8K194_9VIRU</name>
<dbReference type="EMBL" id="OP765507">
    <property type="protein sequence ID" value="UZT28780.1"/>
    <property type="molecule type" value="Genomic_DNA"/>
</dbReference>
<reference evidence="2" key="1">
    <citation type="submission" date="2022-11" db="EMBL/GenBank/DDBJ databases">
        <title>Genomics discovery of giant fungal viruses from subsurface oceanic crustal fluids.</title>
        <authorList>
            <person name="Bhattacharjee A.S."/>
            <person name="Schulz F."/>
            <person name="Woyke T."/>
            <person name="Orcutt B.N."/>
            <person name="Matinez Martinez J."/>
        </authorList>
    </citation>
    <scope>NUCLEOTIDE SEQUENCE</scope>
    <source>
        <strain evidence="1">VSAG1.JdFR</strain>
        <strain evidence="2">VSAG8.JdFR</strain>
    </source>
</reference>
<protein>
    <submittedName>
        <fullName evidence="2">Glycoside hydrolase family 30 protein</fullName>
    </submittedName>
</protein>
<sequence length="133" mass="15928">MTSLEDCKKADFLLYNILKNSNYRTFNPEEAKLFIIPNDFEKLYLLHEKNINKYHEILEELFSKICSNKYFNTGINHLIFTYTFQFSNWCSFSKILIPDKFLCKIENCIGTRYEVWGQSKWKRTKIPNLNCDG</sequence>
<accession>A0A9E8K194</accession>
<keyword evidence="2" id="KW-0378">Hydrolase</keyword>
<evidence type="ECO:0000313" key="2">
    <source>
        <dbReference type="EMBL" id="UZT29056.1"/>
    </source>
</evidence>
<proteinExistence type="predicted"/>
<evidence type="ECO:0000313" key="1">
    <source>
        <dbReference type="EMBL" id="UZT28780.1"/>
    </source>
</evidence>